<keyword evidence="2" id="KW-1185">Reference proteome</keyword>
<evidence type="ECO:0000313" key="2">
    <source>
        <dbReference type="Proteomes" id="UP000439903"/>
    </source>
</evidence>
<comment type="caution">
    <text evidence="1">The sequence shown here is derived from an EMBL/GenBank/DDBJ whole genome shotgun (WGS) entry which is preliminary data.</text>
</comment>
<evidence type="ECO:0000313" key="1">
    <source>
        <dbReference type="EMBL" id="KAF0550863.1"/>
    </source>
</evidence>
<dbReference type="Proteomes" id="UP000439903">
    <property type="component" value="Unassembled WGS sequence"/>
</dbReference>
<gene>
    <name evidence="1" type="ORF">F8M41_023857</name>
</gene>
<protein>
    <submittedName>
        <fullName evidence="1">Uncharacterized protein</fullName>
    </submittedName>
</protein>
<dbReference type="EMBL" id="WTPW01000080">
    <property type="protein sequence ID" value="KAF0550863.1"/>
    <property type="molecule type" value="Genomic_DNA"/>
</dbReference>
<reference evidence="1 2" key="1">
    <citation type="journal article" date="2019" name="Environ. Microbiol.">
        <title>At the nexus of three kingdoms: the genome of the mycorrhizal fungus Gigaspora margarita provides insights into plant, endobacterial and fungal interactions.</title>
        <authorList>
            <person name="Venice F."/>
            <person name="Ghignone S."/>
            <person name="Salvioli di Fossalunga A."/>
            <person name="Amselem J."/>
            <person name="Novero M."/>
            <person name="Xianan X."/>
            <person name="Sedzielewska Toro K."/>
            <person name="Morin E."/>
            <person name="Lipzen A."/>
            <person name="Grigoriev I.V."/>
            <person name="Henrissat B."/>
            <person name="Martin F.M."/>
            <person name="Bonfante P."/>
        </authorList>
    </citation>
    <scope>NUCLEOTIDE SEQUENCE [LARGE SCALE GENOMIC DNA]</scope>
    <source>
        <strain evidence="1 2">BEG34</strain>
    </source>
</reference>
<proteinExistence type="predicted"/>
<sequence>MMSQLSVVPEFLKIPLPFISSTELLDRKVNKEISELHFETGPTRAITTEAKFLLETPVTCNENIIDIKSVKLLTQNDNMQCIIAEFDIGTTLSQITIALNAGEHIYDKFKVPLYDMHLSDFLENIQPEFSLLFYSIEQPYALSQYMVSIKPQSLDELKTIKLQYLDLYVNDYNDFRLGITISNFRIKASVIEVSNATIDFEHHDSQWTGKIKSVAKIIRKDE</sequence>
<name>A0A8H4ET85_GIGMA</name>
<accession>A0A8H4ET85</accession>
<dbReference type="OrthoDB" id="10570307at2759"/>
<dbReference type="AlphaFoldDB" id="A0A8H4ET85"/>
<organism evidence="1 2">
    <name type="scientific">Gigaspora margarita</name>
    <dbReference type="NCBI Taxonomy" id="4874"/>
    <lineage>
        <taxon>Eukaryota</taxon>
        <taxon>Fungi</taxon>
        <taxon>Fungi incertae sedis</taxon>
        <taxon>Mucoromycota</taxon>
        <taxon>Glomeromycotina</taxon>
        <taxon>Glomeromycetes</taxon>
        <taxon>Diversisporales</taxon>
        <taxon>Gigasporaceae</taxon>
        <taxon>Gigaspora</taxon>
    </lineage>
</organism>